<evidence type="ECO:0000256" key="7">
    <source>
        <dbReference type="ARBA" id="ARBA00022989"/>
    </source>
</evidence>
<evidence type="ECO:0000256" key="2">
    <source>
        <dbReference type="ARBA" id="ARBA00010212"/>
    </source>
</evidence>
<sequence>MKTIEKNLKEQEIAKKVTLVGAGWDAILGLAKIIAGYLSQSQALIADGIHSLSDLVTDVFVYMAASNSHAAPDEKHPYGHRRFETLTTVFLGLVLIIVALGIALDTMINNSTPTVTWYGLAAIITTIIVKESIFHYTKKAGEAIGSKMLVANAWHSRSDALSSIAVLAGLGGVYIGWPWADKVASILVAILIGKIAIEMILENIAELVDTAPDKKVIEEITETANSLKNVMKPHDIRARSMAGKIHLDMHIHVPAYISVSEGHYISDKVIHTIKSKHAIVEDVLIHIDPEGVTHKGEKKTTAFHERDQIMADLGFLLRRHSAYLHLEKTRLHYFNSGLEIDLIGNALTVPEGTNLQKLTAGIEQDLSTLPYSNKKSIFWQF</sequence>
<dbReference type="InterPro" id="IPR002524">
    <property type="entry name" value="Cation_efflux"/>
</dbReference>
<evidence type="ECO:0000256" key="8">
    <source>
        <dbReference type="ARBA" id="ARBA00023136"/>
    </source>
</evidence>
<keyword evidence="4" id="KW-0408">Iron</keyword>
<evidence type="ECO:0000256" key="1">
    <source>
        <dbReference type="ARBA" id="ARBA00004141"/>
    </source>
</evidence>
<keyword evidence="3" id="KW-0813">Transport</keyword>
<dbReference type="SUPFAM" id="SSF161111">
    <property type="entry name" value="Cation efflux protein transmembrane domain-like"/>
    <property type="match status" value="1"/>
</dbReference>
<organism evidence="12 13">
    <name type="scientific">Marinomonas phaeophyticola</name>
    <dbReference type="NCBI Taxonomy" id="3004091"/>
    <lineage>
        <taxon>Bacteria</taxon>
        <taxon>Pseudomonadati</taxon>
        <taxon>Pseudomonadota</taxon>
        <taxon>Gammaproteobacteria</taxon>
        <taxon>Oceanospirillales</taxon>
        <taxon>Oceanospirillaceae</taxon>
        <taxon>Marinomonas</taxon>
    </lineage>
</organism>
<keyword evidence="6" id="KW-0864">Zinc transport</keyword>
<gene>
    <name evidence="12" type="ORF">O1D97_02450</name>
</gene>
<dbReference type="InterPro" id="IPR036837">
    <property type="entry name" value="Cation_efflux_CTD_sf"/>
</dbReference>
<dbReference type="Pfam" id="PF16916">
    <property type="entry name" value="ZT_dimer"/>
    <property type="match status" value="1"/>
</dbReference>
<evidence type="ECO:0000256" key="4">
    <source>
        <dbReference type="ARBA" id="ARBA00022496"/>
    </source>
</evidence>
<evidence type="ECO:0000259" key="10">
    <source>
        <dbReference type="Pfam" id="PF01545"/>
    </source>
</evidence>
<evidence type="ECO:0000313" key="12">
    <source>
        <dbReference type="EMBL" id="MCZ2720536.1"/>
    </source>
</evidence>
<dbReference type="InterPro" id="IPR027470">
    <property type="entry name" value="Cation_efflux_CTD"/>
</dbReference>
<dbReference type="Gene3D" id="1.20.1510.10">
    <property type="entry name" value="Cation efflux protein transmembrane domain"/>
    <property type="match status" value="1"/>
</dbReference>
<dbReference type="Gene3D" id="3.30.70.1350">
    <property type="entry name" value="Cation efflux protein, cytoplasmic domain"/>
    <property type="match status" value="1"/>
</dbReference>
<name>A0ABT4JQV2_9GAMM</name>
<keyword evidence="5 9" id="KW-0812">Transmembrane</keyword>
<comment type="subcellular location">
    <subcellularLocation>
        <location evidence="1">Membrane</location>
        <topology evidence="1">Multi-pass membrane protein</topology>
    </subcellularLocation>
</comment>
<feature type="transmembrane region" description="Helical" evidence="9">
    <location>
        <begin position="116"/>
        <end position="137"/>
    </location>
</feature>
<feature type="transmembrane region" description="Helical" evidence="9">
    <location>
        <begin position="158"/>
        <end position="177"/>
    </location>
</feature>
<dbReference type="InterPro" id="IPR050291">
    <property type="entry name" value="CDF_Transporter"/>
</dbReference>
<dbReference type="Pfam" id="PF01545">
    <property type="entry name" value="Cation_efflux"/>
    <property type="match status" value="1"/>
</dbReference>
<dbReference type="EMBL" id="JAPUBN010000007">
    <property type="protein sequence ID" value="MCZ2720536.1"/>
    <property type="molecule type" value="Genomic_DNA"/>
</dbReference>
<evidence type="ECO:0000256" key="9">
    <source>
        <dbReference type="SAM" id="Phobius"/>
    </source>
</evidence>
<comment type="caution">
    <text evidence="12">The sequence shown here is derived from an EMBL/GenBank/DDBJ whole genome shotgun (WGS) entry which is preliminary data.</text>
</comment>
<dbReference type="InterPro" id="IPR027469">
    <property type="entry name" value="Cation_efflux_TMD_sf"/>
</dbReference>
<dbReference type="SUPFAM" id="SSF160240">
    <property type="entry name" value="Cation efflux protein cytoplasmic domain-like"/>
    <property type="match status" value="1"/>
</dbReference>
<accession>A0ABT4JQV2</accession>
<evidence type="ECO:0000259" key="11">
    <source>
        <dbReference type="Pfam" id="PF16916"/>
    </source>
</evidence>
<evidence type="ECO:0000256" key="5">
    <source>
        <dbReference type="ARBA" id="ARBA00022692"/>
    </source>
</evidence>
<dbReference type="PANTHER" id="PTHR43840:SF15">
    <property type="entry name" value="MITOCHONDRIAL METAL TRANSPORTER 1-RELATED"/>
    <property type="match status" value="1"/>
</dbReference>
<evidence type="ECO:0000313" key="13">
    <source>
        <dbReference type="Proteomes" id="UP001149719"/>
    </source>
</evidence>
<reference evidence="12" key="1">
    <citation type="submission" date="2022-12" db="EMBL/GenBank/DDBJ databases">
        <title>Marinomonas 15G1-11 sp. nov, isolated from marine algae.</title>
        <authorList>
            <person name="Butt M."/>
            <person name="Choi D.G."/>
            <person name="Kim J.M."/>
            <person name="Lee J.K."/>
            <person name="Baek J.H."/>
            <person name="Jeon C.O."/>
        </authorList>
    </citation>
    <scope>NUCLEOTIDE SEQUENCE</scope>
    <source>
        <strain evidence="12">15G1-11</strain>
    </source>
</reference>
<comment type="similarity">
    <text evidence="2">Belongs to the cation diffusion facilitator (CDF) transporter (TC 2.A.4) family. FieF subfamily.</text>
</comment>
<dbReference type="InterPro" id="IPR058533">
    <property type="entry name" value="Cation_efflux_TM"/>
</dbReference>
<dbReference type="Proteomes" id="UP001149719">
    <property type="component" value="Unassembled WGS sequence"/>
</dbReference>
<dbReference type="PANTHER" id="PTHR43840">
    <property type="entry name" value="MITOCHONDRIAL METAL TRANSPORTER 1-RELATED"/>
    <property type="match status" value="1"/>
</dbReference>
<evidence type="ECO:0000256" key="3">
    <source>
        <dbReference type="ARBA" id="ARBA00022448"/>
    </source>
</evidence>
<proteinExistence type="inferred from homology"/>
<keyword evidence="7 9" id="KW-1133">Transmembrane helix</keyword>
<keyword evidence="6" id="KW-0862">Zinc</keyword>
<feature type="domain" description="Cation efflux protein cytoplasmic" evidence="11">
    <location>
        <begin position="212"/>
        <end position="290"/>
    </location>
</feature>
<feature type="transmembrane region" description="Helical" evidence="9">
    <location>
        <begin position="183"/>
        <end position="201"/>
    </location>
</feature>
<keyword evidence="6" id="KW-0406">Ion transport</keyword>
<keyword evidence="13" id="KW-1185">Reference proteome</keyword>
<dbReference type="NCBIfam" id="TIGR01297">
    <property type="entry name" value="CDF"/>
    <property type="match status" value="1"/>
</dbReference>
<feature type="transmembrane region" description="Helical" evidence="9">
    <location>
        <begin position="85"/>
        <end position="104"/>
    </location>
</feature>
<dbReference type="RefSeq" id="WP_269122521.1">
    <property type="nucleotide sequence ID" value="NZ_JAPUBN010000007.1"/>
</dbReference>
<protein>
    <submittedName>
        <fullName evidence="12">Cation diffusion facilitator family transporter</fullName>
    </submittedName>
</protein>
<feature type="domain" description="Cation efflux protein transmembrane" evidence="10">
    <location>
        <begin position="25"/>
        <end position="208"/>
    </location>
</feature>
<keyword evidence="8 9" id="KW-0472">Membrane</keyword>
<evidence type="ECO:0000256" key="6">
    <source>
        <dbReference type="ARBA" id="ARBA00022906"/>
    </source>
</evidence>
<keyword evidence="4" id="KW-0410">Iron transport</keyword>